<dbReference type="EMBL" id="KB933059">
    <property type="protein sequence ID" value="EOO01003.1"/>
    <property type="molecule type" value="Genomic_DNA"/>
</dbReference>
<dbReference type="KEGG" id="tmn:UCRPA7_3528"/>
<dbReference type="AlphaFoldDB" id="R8BNL8"/>
<proteinExistence type="predicted"/>
<accession>R8BNL8</accession>
<dbReference type="GeneID" id="19323885"/>
<name>R8BNL8_PHAM7</name>
<gene>
    <name evidence="1" type="ORF">UCRPA7_3528</name>
</gene>
<organism evidence="1 2">
    <name type="scientific">Phaeoacremonium minimum (strain UCR-PA7)</name>
    <name type="common">Esca disease fungus</name>
    <name type="synonym">Togninia minima</name>
    <dbReference type="NCBI Taxonomy" id="1286976"/>
    <lineage>
        <taxon>Eukaryota</taxon>
        <taxon>Fungi</taxon>
        <taxon>Dikarya</taxon>
        <taxon>Ascomycota</taxon>
        <taxon>Pezizomycotina</taxon>
        <taxon>Sordariomycetes</taxon>
        <taxon>Sordariomycetidae</taxon>
        <taxon>Togniniales</taxon>
        <taxon>Togniniaceae</taxon>
        <taxon>Phaeoacremonium</taxon>
    </lineage>
</organism>
<reference evidence="2" key="1">
    <citation type="journal article" date="2013" name="Genome Announc.">
        <title>Draft genome sequence of the ascomycete Phaeoacremonium aleophilum strain UCR-PA7, a causal agent of the esca disease complex in grapevines.</title>
        <authorList>
            <person name="Blanco-Ulate B."/>
            <person name="Rolshausen P."/>
            <person name="Cantu D."/>
        </authorList>
    </citation>
    <scope>NUCLEOTIDE SEQUENCE [LARGE SCALE GENOMIC DNA]</scope>
    <source>
        <strain evidence="2">UCR-PA7</strain>
    </source>
</reference>
<evidence type="ECO:0000313" key="1">
    <source>
        <dbReference type="EMBL" id="EOO01003.1"/>
    </source>
</evidence>
<dbReference type="RefSeq" id="XP_007914361.1">
    <property type="nucleotide sequence ID" value="XM_007916170.1"/>
</dbReference>
<dbReference type="HOGENOM" id="CLU_1732766_0_0_1"/>
<protein>
    <submittedName>
        <fullName evidence="1">Uncharacterized protein</fullName>
    </submittedName>
</protein>
<dbReference type="Proteomes" id="UP000014074">
    <property type="component" value="Unassembled WGS sequence"/>
</dbReference>
<sequence length="151" mass="16760">MGVIEPLLDKLSTAEAKSLLACLHQDDIGGYGLMSMWKKYAKTVHCKAHCEAAMAIWLREEGFMSTPLSDPIFAVSRECCMVCRLIARELMASRHKDDNGVRFDRVLLPEHIAIMPVALPKHCPLDVAEKVLEEVEARVVALIKASSVSKL</sequence>
<keyword evidence="2" id="KW-1185">Reference proteome</keyword>
<evidence type="ECO:0000313" key="2">
    <source>
        <dbReference type="Proteomes" id="UP000014074"/>
    </source>
</evidence>